<gene>
    <name evidence="2" type="ORF">NE695_15445</name>
</gene>
<dbReference type="EMBL" id="JANFZH010000044">
    <property type="protein sequence ID" value="MCQ4841308.1"/>
    <property type="molecule type" value="Genomic_DNA"/>
</dbReference>
<evidence type="ECO:0000313" key="2">
    <source>
        <dbReference type="EMBL" id="MCQ4841308.1"/>
    </source>
</evidence>
<feature type="signal peptide" evidence="1">
    <location>
        <begin position="1"/>
        <end position="23"/>
    </location>
</feature>
<protein>
    <submittedName>
        <fullName evidence="2">Uncharacterized protein</fullName>
    </submittedName>
</protein>
<reference evidence="2 3" key="1">
    <citation type="submission" date="2022-06" db="EMBL/GenBank/DDBJ databases">
        <title>Isolation of gut microbiota from human fecal samples.</title>
        <authorList>
            <person name="Pamer E.G."/>
            <person name="Barat B."/>
            <person name="Waligurski E."/>
            <person name="Medina S."/>
            <person name="Paddock L."/>
            <person name="Mostad J."/>
        </authorList>
    </citation>
    <scope>NUCLEOTIDE SEQUENCE [LARGE SCALE GENOMIC DNA]</scope>
    <source>
        <strain evidence="2 3">DFI.9.73</strain>
    </source>
</reference>
<proteinExistence type="predicted"/>
<evidence type="ECO:0000313" key="3">
    <source>
        <dbReference type="Proteomes" id="UP001524473"/>
    </source>
</evidence>
<accession>A0ABT1S311</accession>
<dbReference type="GeneID" id="90531239"/>
<name>A0ABT1S311_9FIRM</name>
<comment type="caution">
    <text evidence="2">The sequence shown here is derived from an EMBL/GenBank/DDBJ whole genome shotgun (WGS) entry which is preliminary data.</text>
</comment>
<sequence length="298" mass="33100">MKRTKKAVVFLGILLAIAVLALAARNTPQPVEKQPEAYGMFEWEEAAVEDPEAAAELAGRLGVTRWYQELPEEIDPDATERFVKALAQKGVAVYALVGATEWGFEEDGASLTGALEAVAEYNLQVSGEGRIAGVMEDVEPYVRTRWKEAPEESAKLYLSGMKKAYRYARKRGLVSIACIPRHYDDQGLTEMLRGLIAEACDEVAVMDYDCGNEAAAISTEAALAAEYGKPLHCILEFQKVGKHGLTEDKTYYNKGLAAARAAWEEVQRSLPEQQVIRDYHWSEPVRELLEREENEDGP</sequence>
<feature type="chain" id="PRO_5046467437" evidence="1">
    <location>
        <begin position="24"/>
        <end position="298"/>
    </location>
</feature>
<dbReference type="Proteomes" id="UP001524473">
    <property type="component" value="Unassembled WGS sequence"/>
</dbReference>
<keyword evidence="3" id="KW-1185">Reference proteome</keyword>
<keyword evidence="1" id="KW-0732">Signal</keyword>
<evidence type="ECO:0000256" key="1">
    <source>
        <dbReference type="SAM" id="SignalP"/>
    </source>
</evidence>
<organism evidence="2 3">
    <name type="scientific">Neglectibacter timonensis</name>
    <dbReference type="NCBI Taxonomy" id="1776382"/>
    <lineage>
        <taxon>Bacteria</taxon>
        <taxon>Bacillati</taxon>
        <taxon>Bacillota</taxon>
        <taxon>Clostridia</taxon>
        <taxon>Eubacteriales</taxon>
        <taxon>Oscillospiraceae</taxon>
        <taxon>Neglectibacter</taxon>
    </lineage>
</organism>
<dbReference type="RefSeq" id="WP_147578487.1">
    <property type="nucleotide sequence ID" value="NZ_CABKVV010000010.1"/>
</dbReference>